<evidence type="ECO:0000256" key="1">
    <source>
        <dbReference type="SAM" id="MobiDB-lite"/>
    </source>
</evidence>
<dbReference type="EMBL" id="QXTE01000170">
    <property type="protein sequence ID" value="TFK02900.1"/>
    <property type="molecule type" value="Genomic_DNA"/>
</dbReference>
<organism evidence="2 3">
    <name type="scientific">Platysternon megacephalum</name>
    <name type="common">big-headed turtle</name>
    <dbReference type="NCBI Taxonomy" id="55544"/>
    <lineage>
        <taxon>Eukaryota</taxon>
        <taxon>Metazoa</taxon>
        <taxon>Chordata</taxon>
        <taxon>Craniata</taxon>
        <taxon>Vertebrata</taxon>
        <taxon>Euteleostomi</taxon>
        <taxon>Archelosauria</taxon>
        <taxon>Testudinata</taxon>
        <taxon>Testudines</taxon>
        <taxon>Cryptodira</taxon>
        <taxon>Durocryptodira</taxon>
        <taxon>Testudinoidea</taxon>
        <taxon>Platysternidae</taxon>
        <taxon>Platysternon</taxon>
    </lineage>
</organism>
<evidence type="ECO:0000313" key="2">
    <source>
        <dbReference type="EMBL" id="TFK02900.1"/>
    </source>
</evidence>
<reference evidence="2 3" key="1">
    <citation type="submission" date="2019-04" db="EMBL/GenBank/DDBJ databases">
        <title>Draft genome of the big-headed turtle Platysternon megacephalum.</title>
        <authorList>
            <person name="Gong S."/>
        </authorList>
    </citation>
    <scope>NUCLEOTIDE SEQUENCE [LARGE SCALE GENOMIC DNA]</scope>
    <source>
        <strain evidence="2">DO16091913</strain>
        <tissue evidence="2">Muscle</tissue>
    </source>
</reference>
<proteinExistence type="predicted"/>
<keyword evidence="3" id="KW-1185">Reference proteome</keyword>
<accession>A0A4D9E746</accession>
<reference evidence="2 3" key="2">
    <citation type="submission" date="2019-04" db="EMBL/GenBank/DDBJ databases">
        <title>The genome sequence of big-headed turtle.</title>
        <authorList>
            <person name="Gong S."/>
        </authorList>
    </citation>
    <scope>NUCLEOTIDE SEQUENCE [LARGE SCALE GENOMIC DNA]</scope>
    <source>
        <strain evidence="2">DO16091913</strain>
        <tissue evidence="2">Muscle</tissue>
    </source>
</reference>
<comment type="caution">
    <text evidence="2">The sequence shown here is derived from an EMBL/GenBank/DDBJ whole genome shotgun (WGS) entry which is preliminary data.</text>
</comment>
<feature type="compositionally biased region" description="Basic and acidic residues" evidence="1">
    <location>
        <begin position="174"/>
        <end position="186"/>
    </location>
</feature>
<dbReference type="AlphaFoldDB" id="A0A4D9E746"/>
<feature type="region of interest" description="Disordered" evidence="1">
    <location>
        <begin position="154"/>
        <end position="206"/>
    </location>
</feature>
<gene>
    <name evidence="2" type="ORF">DR999_PMT14626</name>
</gene>
<name>A0A4D9E746_9SAUR</name>
<sequence length="206" mass="22329">MACYYFSRFMALMSGQFSAPREEGRAGEPVGCCREDGGAAPRGGSRGVTLLGRAERIPEGGFCAIRMCTDQEPAVSPNPLLSRFQFLFFILIYYFLSSPFPMKTAPGLRFWLRGFHCFYFPSAGNGPLQATAQLLEGQGPVPFAPPRLEAFPSLPPAESPAGVELGQPGLPKAPEGDTLRVRTKDECPEDSYPCPSRTPPTKKGTS</sequence>
<evidence type="ECO:0000313" key="3">
    <source>
        <dbReference type="Proteomes" id="UP000297703"/>
    </source>
</evidence>
<protein>
    <submittedName>
        <fullName evidence="2">Trimeric intracellular cation channel type B-B-like</fullName>
    </submittedName>
</protein>
<dbReference type="Proteomes" id="UP000297703">
    <property type="component" value="Unassembled WGS sequence"/>
</dbReference>